<evidence type="ECO:0000256" key="1">
    <source>
        <dbReference type="ARBA" id="ARBA00022617"/>
    </source>
</evidence>
<dbReference type="GO" id="GO:0020037">
    <property type="term" value="F:heme binding"/>
    <property type="evidence" value="ECO:0007669"/>
    <property type="project" value="InterPro"/>
</dbReference>
<organism evidence="8 9">
    <name type="scientific">Microscilla marina ATCC 23134</name>
    <dbReference type="NCBI Taxonomy" id="313606"/>
    <lineage>
        <taxon>Bacteria</taxon>
        <taxon>Pseudomonadati</taxon>
        <taxon>Bacteroidota</taxon>
        <taxon>Cytophagia</taxon>
        <taxon>Cytophagales</taxon>
        <taxon>Microscillaceae</taxon>
        <taxon>Microscilla</taxon>
    </lineage>
</organism>
<dbReference type="OrthoDB" id="9782196at2"/>
<evidence type="ECO:0000256" key="2">
    <source>
        <dbReference type="ARBA" id="ARBA00022723"/>
    </source>
</evidence>
<dbReference type="GO" id="GO:0009055">
    <property type="term" value="F:electron transfer activity"/>
    <property type="evidence" value="ECO:0007669"/>
    <property type="project" value="InterPro"/>
</dbReference>
<feature type="domain" description="Cytochrome c" evidence="7">
    <location>
        <begin position="39"/>
        <end position="131"/>
    </location>
</feature>
<dbReference type="Pfam" id="PF14522">
    <property type="entry name" value="Cytochrome_C7"/>
    <property type="match status" value="1"/>
</dbReference>
<evidence type="ECO:0000313" key="8">
    <source>
        <dbReference type="EMBL" id="EAY29036.1"/>
    </source>
</evidence>
<gene>
    <name evidence="8" type="ORF">M23134_00191</name>
</gene>
<feature type="transmembrane region" description="Helical" evidence="5">
    <location>
        <begin position="156"/>
        <end position="182"/>
    </location>
</feature>
<comment type="caution">
    <text evidence="8">The sequence shown here is derived from an EMBL/GenBank/DDBJ whole genome shotgun (WGS) entry which is preliminary data.</text>
</comment>
<dbReference type="InterPro" id="IPR009056">
    <property type="entry name" value="Cyt_c-like_dom"/>
</dbReference>
<dbReference type="PANTHER" id="PTHR39425">
    <property type="entry name" value="LIPOPROTEIN CYTOCHROME C"/>
    <property type="match status" value="1"/>
</dbReference>
<dbReference type="InterPro" id="IPR036280">
    <property type="entry name" value="Multihaem_cyt_sf"/>
</dbReference>
<reference evidence="8 9" key="1">
    <citation type="submission" date="2007-01" db="EMBL/GenBank/DDBJ databases">
        <authorList>
            <person name="Haygood M."/>
            <person name="Podell S."/>
            <person name="Anderson C."/>
            <person name="Hopkinson B."/>
            <person name="Roe K."/>
            <person name="Barbeau K."/>
            <person name="Gaasterland T."/>
            <person name="Ferriera S."/>
            <person name="Johnson J."/>
            <person name="Kravitz S."/>
            <person name="Beeson K."/>
            <person name="Sutton G."/>
            <person name="Rogers Y.-H."/>
            <person name="Friedman R."/>
            <person name="Frazier M."/>
            <person name="Venter J.C."/>
        </authorList>
    </citation>
    <scope>NUCLEOTIDE SEQUENCE [LARGE SCALE GENOMIC DNA]</scope>
    <source>
        <strain evidence="8 9">ATCC 23134</strain>
    </source>
</reference>
<dbReference type="Pfam" id="PF00034">
    <property type="entry name" value="Cytochrom_C"/>
    <property type="match status" value="1"/>
</dbReference>
<keyword evidence="5" id="KW-1133">Transmembrane helix</keyword>
<dbReference type="EMBL" id="AAWS01000013">
    <property type="protein sequence ID" value="EAY29036.1"/>
    <property type="molecule type" value="Genomic_DNA"/>
</dbReference>
<dbReference type="InterPro" id="IPR036259">
    <property type="entry name" value="MFS_trans_sf"/>
</dbReference>
<dbReference type="InterPro" id="IPR036909">
    <property type="entry name" value="Cyt_c-like_dom_sf"/>
</dbReference>
<dbReference type="PANTHER" id="PTHR39425:SF1">
    <property type="entry name" value="CYTOCHROME C7-LIKE DOMAIN-CONTAINING PROTEIN"/>
    <property type="match status" value="1"/>
</dbReference>
<evidence type="ECO:0000256" key="3">
    <source>
        <dbReference type="ARBA" id="ARBA00023004"/>
    </source>
</evidence>
<dbReference type="Gene3D" id="1.10.760.10">
    <property type="entry name" value="Cytochrome c-like domain"/>
    <property type="match status" value="1"/>
</dbReference>
<keyword evidence="5" id="KW-0812">Transmembrane</keyword>
<dbReference type="SUPFAM" id="SSF48695">
    <property type="entry name" value="Multiheme cytochromes"/>
    <property type="match status" value="1"/>
</dbReference>
<dbReference type="CDD" id="cd08168">
    <property type="entry name" value="Cytochrom_C3"/>
    <property type="match status" value="1"/>
</dbReference>
<keyword evidence="5" id="KW-0472">Membrane</keyword>
<dbReference type="eggNOG" id="COG3474">
    <property type="taxonomic scope" value="Bacteria"/>
</dbReference>
<proteinExistence type="predicted"/>
<dbReference type="Proteomes" id="UP000004095">
    <property type="component" value="Unassembled WGS sequence"/>
</dbReference>
<dbReference type="InterPro" id="IPR029467">
    <property type="entry name" value="Cyt_c7-like"/>
</dbReference>
<dbReference type="SUPFAM" id="SSF46626">
    <property type="entry name" value="Cytochrome c"/>
    <property type="match status" value="1"/>
</dbReference>
<evidence type="ECO:0000256" key="6">
    <source>
        <dbReference type="SAM" id="SignalP"/>
    </source>
</evidence>
<feature type="signal peptide" evidence="6">
    <location>
        <begin position="1"/>
        <end position="29"/>
    </location>
</feature>
<dbReference type="SUPFAM" id="SSF103473">
    <property type="entry name" value="MFS general substrate transporter"/>
    <property type="match status" value="1"/>
</dbReference>
<keyword evidence="6" id="KW-0732">Signal</keyword>
<dbReference type="PROSITE" id="PS51007">
    <property type="entry name" value="CYTC"/>
    <property type="match status" value="1"/>
</dbReference>
<evidence type="ECO:0000256" key="4">
    <source>
        <dbReference type="PROSITE-ProRule" id="PRU00433"/>
    </source>
</evidence>
<protein>
    <submittedName>
        <fullName evidence="8">Cytochrome c3</fullName>
    </submittedName>
</protein>
<name>A1ZL70_MICM2</name>
<evidence type="ECO:0000259" key="7">
    <source>
        <dbReference type="PROSITE" id="PS51007"/>
    </source>
</evidence>
<keyword evidence="1 4" id="KW-0349">Heme</keyword>
<feature type="chain" id="PRO_5002642004" evidence="6">
    <location>
        <begin position="30"/>
        <end position="422"/>
    </location>
</feature>
<dbReference type="Gene3D" id="3.90.10.10">
    <property type="entry name" value="Cytochrome C3"/>
    <property type="match status" value="2"/>
</dbReference>
<evidence type="ECO:0000313" key="9">
    <source>
        <dbReference type="Proteomes" id="UP000004095"/>
    </source>
</evidence>
<keyword evidence="2 4" id="KW-0479">Metal-binding</keyword>
<keyword evidence="3 4" id="KW-0408">Iron</keyword>
<dbReference type="GO" id="GO:0046872">
    <property type="term" value="F:metal ion binding"/>
    <property type="evidence" value="ECO:0007669"/>
    <property type="project" value="UniProtKB-KW"/>
</dbReference>
<feature type="transmembrane region" description="Helical" evidence="5">
    <location>
        <begin position="216"/>
        <end position="235"/>
    </location>
</feature>
<sequence length="422" mass="46635">MFSKNRLNYLKYLSVWAFALLLIPGALWAQDSTKTGGGGDVEAGKTLFDNNCQQCHSPGADVIVGPGLKGIMDRRSMEWLIPWVKNSAKVIASGDPYAVKLYNKYNKTAMQSFNLSDEEIKNIFAYVQAYKPGGNKDEQTTPGQTTANAGGGQSNYFNLVLGVLVFVLILILAVLFLIISVLRRYLNQQENEGKLDEEDKEILHEKFNIGKVLRHPALLGGVAAIFLLVFAQAGLDTLLSVGVQQGYAPTQPIPFSHKLHAGQYEIGCEYCHTGVRKGKNAGIPSANICMNCHNAVKQGSPSMQKIYAAIENNKPIEWVRVHNLQDFAYFNHSQHTVVGGIECETCHGEIKEMEVVQQQSPLTMGWCIDCHRKTVVEGAKDKGDGKAKNAYYDRLLEIHQKDSKKPITVENIGGLECGKCHY</sequence>
<evidence type="ECO:0000256" key="5">
    <source>
        <dbReference type="SAM" id="Phobius"/>
    </source>
</evidence>
<accession>A1ZL70</accession>
<keyword evidence="9" id="KW-1185">Reference proteome</keyword>
<dbReference type="RefSeq" id="WP_002697277.1">
    <property type="nucleotide sequence ID" value="NZ_AAWS01000013.1"/>
</dbReference>
<dbReference type="AlphaFoldDB" id="A1ZL70"/>